<evidence type="ECO:0000313" key="1">
    <source>
        <dbReference type="EMBL" id="KAJ7552921.1"/>
    </source>
</evidence>
<dbReference type="EMBL" id="CM055097">
    <property type="protein sequence ID" value="KAJ7552921.1"/>
    <property type="molecule type" value="Genomic_DNA"/>
</dbReference>
<proteinExistence type="predicted"/>
<dbReference type="Proteomes" id="UP001162992">
    <property type="component" value="Chromosome 6"/>
</dbReference>
<accession>A0ACC2DFF8</accession>
<evidence type="ECO:0000313" key="2">
    <source>
        <dbReference type="Proteomes" id="UP001162992"/>
    </source>
</evidence>
<comment type="caution">
    <text evidence="1">The sequence shown here is derived from an EMBL/GenBank/DDBJ whole genome shotgun (WGS) entry which is preliminary data.</text>
</comment>
<organism evidence="1 2">
    <name type="scientific">Diphasiastrum complanatum</name>
    <name type="common">Issler's clubmoss</name>
    <name type="synonym">Lycopodium complanatum</name>
    <dbReference type="NCBI Taxonomy" id="34168"/>
    <lineage>
        <taxon>Eukaryota</taxon>
        <taxon>Viridiplantae</taxon>
        <taxon>Streptophyta</taxon>
        <taxon>Embryophyta</taxon>
        <taxon>Tracheophyta</taxon>
        <taxon>Lycopodiopsida</taxon>
        <taxon>Lycopodiales</taxon>
        <taxon>Lycopodiaceae</taxon>
        <taxon>Lycopodioideae</taxon>
        <taxon>Diphasiastrum</taxon>
    </lineage>
</organism>
<protein>
    <submittedName>
        <fullName evidence="1">Uncharacterized protein</fullName>
    </submittedName>
</protein>
<reference evidence="2" key="1">
    <citation type="journal article" date="2024" name="Proc. Natl. Acad. Sci. U.S.A.">
        <title>Extraordinary preservation of gene collinearity over three hundred million years revealed in homosporous lycophytes.</title>
        <authorList>
            <person name="Li C."/>
            <person name="Wickell D."/>
            <person name="Kuo L.Y."/>
            <person name="Chen X."/>
            <person name="Nie B."/>
            <person name="Liao X."/>
            <person name="Peng D."/>
            <person name="Ji J."/>
            <person name="Jenkins J."/>
            <person name="Williams M."/>
            <person name="Shu S."/>
            <person name="Plott C."/>
            <person name="Barry K."/>
            <person name="Rajasekar S."/>
            <person name="Grimwood J."/>
            <person name="Han X."/>
            <person name="Sun S."/>
            <person name="Hou Z."/>
            <person name="He W."/>
            <person name="Dai G."/>
            <person name="Sun C."/>
            <person name="Schmutz J."/>
            <person name="Leebens-Mack J.H."/>
            <person name="Li F.W."/>
            <person name="Wang L."/>
        </authorList>
    </citation>
    <scope>NUCLEOTIDE SEQUENCE [LARGE SCALE GENOMIC DNA]</scope>
    <source>
        <strain evidence="2">cv. PW_Plant_1</strain>
    </source>
</reference>
<sequence>MGCNQSKIEDEESVSRCKRQKRLVKQAVKSRNAFASAHASYLQALHNAGTAFRKFAEGEFREQTLLPATPTTPPLSPLPSTPASQSTPELPRSISLPPMALKNTPLASETVVLSPSTILISPPRSPKYKLEQDYLFNDAPPLDLYRSMQRPGSPSFPNDPGSPPSPPAPIITGWDWFNLFEPPPMAIHLKQQRSYRQMRGEGEFEQIIREDVPTLDIEGRSSKNTEKQEQQKTDGPGGEKPEETAQISEQEPQEAKQENPQPKDQVQEQKMEEHKEQQESEKNDVAVEVVTASSEPSSEPPDQKLESENRELNVIAPLKGKDLPDVLRDIEEEFLRASESGKDISRMLEASKVHYQSNFLDSKGLSEHSSRLLRGLSWNSWSPRTPLSWTGTEASEESSTSEETGMTSSHSSTLDKLYAWEKKLYQEVKEVELINVEFEKKQRLLRNLSAKGDDDEKIDKTRGALKALETQMMVAFQAMEATSASIKKITNEEMYPQLLELLEGLTSMWKVMSECHQRQKDALLVMKTTEKLPLESTGEIHREATIELEAALNNWQLFFGTLISTQREYIQSLTGWLKLSSFKPEKVSKRPSAAGKITPMFYLCTSWQTQLEKLPDKPVIDAIRKFSDTVHEIIWEQTEKQRVHKRRETLAKELSKKILILNQEEKKFMEPVLSKDESGIPVKSSLAEKRESVETFRKTVEEEKENFTRAIERTRALTMEGLQKGLPELFRVLSDFAAECSRAYQNLLSQVQYTGSSTPYIHTCEELWS</sequence>
<gene>
    <name evidence="1" type="ORF">O6H91_06G076800</name>
</gene>
<name>A0ACC2DFF8_DIPCM</name>
<keyword evidence="2" id="KW-1185">Reference proteome</keyword>